<dbReference type="InterPro" id="IPR017871">
    <property type="entry name" value="ABC_transporter-like_CS"/>
</dbReference>
<evidence type="ECO:0000313" key="7">
    <source>
        <dbReference type="EMBL" id="EJZ82591.1"/>
    </source>
</evidence>
<dbReference type="OrthoDB" id="8036461at2"/>
<evidence type="ECO:0000256" key="2">
    <source>
        <dbReference type="ARBA" id="ARBA00022448"/>
    </source>
</evidence>
<dbReference type="InterPro" id="IPR050319">
    <property type="entry name" value="ABC_transp_ATP-bind"/>
</dbReference>
<dbReference type="GO" id="GO:0016887">
    <property type="term" value="F:ATP hydrolysis activity"/>
    <property type="evidence" value="ECO:0007669"/>
    <property type="project" value="InterPro"/>
</dbReference>
<sequence>MSPIFEVSGLRVGDVVGPVDFSLEPGERLGILGASGSGKSLTALALLGLAPLPVSGSARLSGRELVGLPDRRARRLRGRRIAMVFQEPMSALDPLMTIGGQLSEALARRDDSLPDKGVEEALAEVGLPAEAAGRYPFALSGGQRQRVLIAMALAAEPDVLLADEPTTALDAVVEDEIVDLLVRLTKERGAALVLISHDVSVVRRACPTALVVDGGRVVERGETERLLADPGHPATERLAAALDPVEPAAARPHGEPVASLSGVSRSFGGRAALSGVDLEVRRGERLGIVGASGSGKTTLLRLLSGLDRPDVGEVSVAGRAQLVFQDPAGSLDPRWRLWRSVAEPLTGPRRERRKTAERLLARVGLEGRGDDRPGSLSGGQRQRAAIARALAGEPDLLLADEAVSALDLAVRGQILGLLDEAAGVRRGLVFVSHDIAAVRALCDTIAVVRGGEIVERGATAEVCANPGSEYTRRLLQAAAPGPRR</sequence>
<dbReference type="HOGENOM" id="CLU_000604_86_2_11"/>
<dbReference type="EC" id="3.6.3.17" evidence="6"/>
<dbReference type="Proteomes" id="UP000006078">
    <property type="component" value="Unassembled WGS sequence"/>
</dbReference>
<dbReference type="Pfam" id="PF00005">
    <property type="entry name" value="ABC_tran"/>
    <property type="match status" value="2"/>
</dbReference>
<comment type="caution">
    <text evidence="6">The sequence shown here is derived from an EMBL/GenBank/DDBJ whole genome shotgun (WGS) entry which is preliminary data.</text>
</comment>
<keyword evidence="3" id="KW-0547">Nucleotide-binding</keyword>
<dbReference type="SUPFAM" id="SSF52540">
    <property type="entry name" value="P-loop containing nucleoside triphosphate hydrolases"/>
    <property type="match status" value="2"/>
</dbReference>
<dbReference type="PANTHER" id="PTHR43776:SF7">
    <property type="entry name" value="D,D-DIPEPTIDE TRANSPORT ATP-BINDING PROTEIN DDPF-RELATED"/>
    <property type="match status" value="1"/>
</dbReference>
<proteinExistence type="inferred from homology"/>
<comment type="similarity">
    <text evidence="1">Belongs to the ABC transporter superfamily.</text>
</comment>
<name>I7L7U5_9CORY</name>
<dbReference type="PROSITE" id="PS50893">
    <property type="entry name" value="ABC_TRANSPORTER_2"/>
    <property type="match status" value="2"/>
</dbReference>
<evidence type="ECO:0000256" key="1">
    <source>
        <dbReference type="ARBA" id="ARBA00005417"/>
    </source>
</evidence>
<keyword evidence="8" id="KW-1185">Reference proteome</keyword>
<dbReference type="Gene3D" id="3.40.50.300">
    <property type="entry name" value="P-loop containing nucleotide triphosphate hydrolases"/>
    <property type="match status" value="2"/>
</dbReference>
<evidence type="ECO:0000313" key="9">
    <source>
        <dbReference type="Proteomes" id="UP000011016"/>
    </source>
</evidence>
<evidence type="ECO:0000259" key="5">
    <source>
        <dbReference type="PROSITE" id="PS50893"/>
    </source>
</evidence>
<organism evidence="6 9">
    <name type="scientific">Corynebacterium otitidis ATCC 51513</name>
    <dbReference type="NCBI Taxonomy" id="883169"/>
    <lineage>
        <taxon>Bacteria</taxon>
        <taxon>Bacillati</taxon>
        <taxon>Actinomycetota</taxon>
        <taxon>Actinomycetes</taxon>
        <taxon>Mycobacteriales</taxon>
        <taxon>Corynebacteriaceae</taxon>
        <taxon>Corynebacterium</taxon>
    </lineage>
</organism>
<reference evidence="7 8" key="2">
    <citation type="submission" date="2012-08" db="EMBL/GenBank/DDBJ databases">
        <title>The Genome Sequence of Turicella otitidis ATCC 51513.</title>
        <authorList>
            <consortium name="The Broad Institute Genome Sequencing Platform"/>
            <person name="Earl A."/>
            <person name="Ward D."/>
            <person name="Feldgarden M."/>
            <person name="Gevers D."/>
            <person name="Huys G."/>
            <person name="Walker B."/>
            <person name="Young S.K."/>
            <person name="Zeng Q."/>
            <person name="Gargeya S."/>
            <person name="Fitzgerald M."/>
            <person name="Haas B."/>
            <person name="Abouelleil A."/>
            <person name="Alvarado L."/>
            <person name="Arachchi H.M."/>
            <person name="Berlin A.M."/>
            <person name="Chapman S.B."/>
            <person name="Goldberg J."/>
            <person name="Griggs A."/>
            <person name="Gujja S."/>
            <person name="Hansen M."/>
            <person name="Howarth C."/>
            <person name="Imamovic A."/>
            <person name="Larimer J."/>
            <person name="McCowen C."/>
            <person name="Montmayeur A."/>
            <person name="Murphy C."/>
            <person name="Neiman D."/>
            <person name="Pearson M."/>
            <person name="Priest M."/>
            <person name="Roberts A."/>
            <person name="Saif S."/>
            <person name="Shea T."/>
            <person name="Sisk P."/>
            <person name="Sykes S."/>
            <person name="Wortman J."/>
            <person name="Nusbaum C."/>
            <person name="Birren B."/>
        </authorList>
    </citation>
    <scope>NUCLEOTIDE SEQUENCE [LARGE SCALE GENOMIC DNA]</scope>
    <source>
        <strain evidence="7 8">ATCC 51513</strain>
    </source>
</reference>
<feature type="domain" description="ABC transporter" evidence="5">
    <location>
        <begin position="1"/>
        <end position="239"/>
    </location>
</feature>
<keyword evidence="2" id="KW-0813">Transport</keyword>
<dbReference type="PATRIC" id="fig|883169.3.peg.444"/>
<dbReference type="GO" id="GO:0005524">
    <property type="term" value="F:ATP binding"/>
    <property type="evidence" value="ECO:0007669"/>
    <property type="project" value="UniProtKB-KW"/>
</dbReference>
<evidence type="ECO:0000313" key="6">
    <source>
        <dbReference type="EMBL" id="CCI82852.1"/>
    </source>
</evidence>
<dbReference type="SMART" id="SM00382">
    <property type="entry name" value="AAA"/>
    <property type="match status" value="2"/>
</dbReference>
<reference evidence="6 9" key="1">
    <citation type="journal article" date="2012" name="J. Bacteriol.">
        <title>Draft Genome Sequence of Turicella otitidis ATCC 51513, Isolated from Middle Ear Fluid from a Child with Otitis Media.</title>
        <authorList>
            <person name="Brinkrolf K."/>
            <person name="Schneider J."/>
            <person name="Knecht M."/>
            <person name="Ruckert C."/>
            <person name="Tauch A."/>
        </authorList>
    </citation>
    <scope>NUCLEOTIDE SEQUENCE [LARGE SCALE GENOMIC DNA]</scope>
    <source>
        <strain evidence="6 9">ATCC 51513</strain>
    </source>
</reference>
<dbReference type="EMBL" id="CAJZ01000010">
    <property type="protein sequence ID" value="CCI82852.1"/>
    <property type="molecule type" value="Genomic_DNA"/>
</dbReference>
<dbReference type="InterPro" id="IPR003439">
    <property type="entry name" value="ABC_transporter-like_ATP-bd"/>
</dbReference>
<dbReference type="CDD" id="cd03257">
    <property type="entry name" value="ABC_NikE_OppD_transporters"/>
    <property type="match status" value="2"/>
</dbReference>
<gene>
    <name evidence="6" type="ORF">BN46_0099</name>
    <name evidence="7" type="ORF">HMPREF9719_00472</name>
</gene>
<dbReference type="RefSeq" id="WP_004600362.1">
    <property type="nucleotide sequence ID" value="NZ_HF541865.1"/>
</dbReference>
<dbReference type="eggNOG" id="COG4172">
    <property type="taxonomic scope" value="Bacteria"/>
</dbReference>
<evidence type="ECO:0000313" key="8">
    <source>
        <dbReference type="Proteomes" id="UP000006078"/>
    </source>
</evidence>
<dbReference type="Proteomes" id="UP000011016">
    <property type="component" value="Unassembled WGS sequence"/>
</dbReference>
<accession>I7L7U5</accession>
<dbReference type="GO" id="GO:0055085">
    <property type="term" value="P:transmembrane transport"/>
    <property type="evidence" value="ECO:0007669"/>
    <property type="project" value="UniProtKB-ARBA"/>
</dbReference>
<dbReference type="STRING" id="29321.AAV33_07620"/>
<dbReference type="PANTHER" id="PTHR43776">
    <property type="entry name" value="TRANSPORT ATP-BINDING PROTEIN"/>
    <property type="match status" value="1"/>
</dbReference>
<evidence type="ECO:0000256" key="3">
    <source>
        <dbReference type="ARBA" id="ARBA00022741"/>
    </source>
</evidence>
<keyword evidence="6" id="KW-0378">Hydrolase</keyword>
<dbReference type="InterPro" id="IPR003593">
    <property type="entry name" value="AAA+_ATPase"/>
</dbReference>
<dbReference type="AlphaFoldDB" id="I7L7U5"/>
<keyword evidence="4 6" id="KW-0067">ATP-binding</keyword>
<dbReference type="InterPro" id="IPR027417">
    <property type="entry name" value="P-loop_NTPase"/>
</dbReference>
<feature type="domain" description="ABC transporter" evidence="5">
    <location>
        <begin position="258"/>
        <end position="475"/>
    </location>
</feature>
<dbReference type="EMBL" id="AHAE01000027">
    <property type="protein sequence ID" value="EJZ82591.1"/>
    <property type="molecule type" value="Genomic_DNA"/>
</dbReference>
<protein>
    <submittedName>
        <fullName evidence="6">Peptide/nickel transport system ATP-binding protein</fullName>
        <ecNumber evidence="6">3.6.3.17</ecNumber>
    </submittedName>
</protein>
<evidence type="ECO:0000256" key="4">
    <source>
        <dbReference type="ARBA" id="ARBA00022840"/>
    </source>
</evidence>
<dbReference type="PROSITE" id="PS00211">
    <property type="entry name" value="ABC_TRANSPORTER_1"/>
    <property type="match status" value="2"/>
</dbReference>